<dbReference type="PANTHER" id="PTHR30328:SF54">
    <property type="entry name" value="HTH-TYPE TRANSCRIPTIONAL REPRESSOR SCO4008"/>
    <property type="match status" value="1"/>
</dbReference>
<keyword evidence="5" id="KW-1185">Reference proteome</keyword>
<dbReference type="InterPro" id="IPR001647">
    <property type="entry name" value="HTH_TetR"/>
</dbReference>
<dbReference type="Gene3D" id="1.10.10.60">
    <property type="entry name" value="Homeodomain-like"/>
    <property type="match status" value="1"/>
</dbReference>
<accession>A0A1G9NXH2</accession>
<dbReference type="InterPro" id="IPR041490">
    <property type="entry name" value="KstR2_TetR_C"/>
</dbReference>
<keyword evidence="1 2" id="KW-0238">DNA-binding</keyword>
<dbReference type="SUPFAM" id="SSF46689">
    <property type="entry name" value="Homeodomain-like"/>
    <property type="match status" value="1"/>
</dbReference>
<feature type="DNA-binding region" description="H-T-H motif" evidence="2">
    <location>
        <begin position="58"/>
        <end position="77"/>
    </location>
</feature>
<organism evidence="4 5">
    <name type="scientific">Dendrosporobacter quercicolus</name>
    <dbReference type="NCBI Taxonomy" id="146817"/>
    <lineage>
        <taxon>Bacteria</taxon>
        <taxon>Bacillati</taxon>
        <taxon>Bacillota</taxon>
        <taxon>Negativicutes</taxon>
        <taxon>Selenomonadales</taxon>
        <taxon>Sporomusaceae</taxon>
        <taxon>Dendrosporobacter</taxon>
    </lineage>
</organism>
<dbReference type="PRINTS" id="PR00455">
    <property type="entry name" value="HTHTETR"/>
</dbReference>
<proteinExistence type="predicted"/>
<dbReference type="GO" id="GO:0006355">
    <property type="term" value="P:regulation of DNA-templated transcription"/>
    <property type="evidence" value="ECO:0007669"/>
    <property type="project" value="UniProtKB-ARBA"/>
</dbReference>
<dbReference type="GO" id="GO:0003677">
    <property type="term" value="F:DNA binding"/>
    <property type="evidence" value="ECO:0007669"/>
    <property type="project" value="UniProtKB-UniRule"/>
</dbReference>
<dbReference type="STRING" id="146817.SAMN04488502_1011153"/>
<dbReference type="SUPFAM" id="SSF48498">
    <property type="entry name" value="Tetracyclin repressor-like, C-terminal domain"/>
    <property type="match status" value="1"/>
</dbReference>
<dbReference type="InterPro" id="IPR009057">
    <property type="entry name" value="Homeodomain-like_sf"/>
</dbReference>
<dbReference type="Proteomes" id="UP000214880">
    <property type="component" value="Unassembled WGS sequence"/>
</dbReference>
<dbReference type="InterPro" id="IPR036271">
    <property type="entry name" value="Tet_transcr_reg_TetR-rel_C_sf"/>
</dbReference>
<protein>
    <submittedName>
        <fullName evidence="4">Transcriptional regulator, TetR family</fullName>
    </submittedName>
</protein>
<gene>
    <name evidence="4" type="ORF">SAMN04488502_1011153</name>
</gene>
<dbReference type="RefSeq" id="WP_245698031.1">
    <property type="nucleotide sequence ID" value="NZ_FNHB01000001.1"/>
</dbReference>
<evidence type="ECO:0000313" key="5">
    <source>
        <dbReference type="Proteomes" id="UP000214880"/>
    </source>
</evidence>
<feature type="domain" description="HTH tetR-type" evidence="3">
    <location>
        <begin position="35"/>
        <end position="95"/>
    </location>
</feature>
<reference evidence="4 5" key="1">
    <citation type="submission" date="2016-10" db="EMBL/GenBank/DDBJ databases">
        <authorList>
            <person name="de Groot N.N."/>
        </authorList>
    </citation>
    <scope>NUCLEOTIDE SEQUENCE [LARGE SCALE GENOMIC DNA]</scope>
    <source>
        <strain evidence="4 5">DSM 1736</strain>
    </source>
</reference>
<evidence type="ECO:0000256" key="2">
    <source>
        <dbReference type="PROSITE-ProRule" id="PRU00335"/>
    </source>
</evidence>
<sequence length="227" mass="26078">MIDSAWASFYNDNVMYLGEVMIIYSRENEISTDSQNKRQQILEAAYVVFSRKGFHRATVDEIIALADTGKGTVYNYFVNKEQLFYTLIKERSTPFEQILSEIAKTGLPPLDKIRAMVKVFLQFYSDNADLWRVLMHELRGLGSEGYSSFSEEQQEKYQQRFRDTIGLLQVVFQEGITQGVIRECDTNRVAYGLFSVIVMMVFQHLVGDDVEATANEITSVFFYGVGQ</sequence>
<dbReference type="PROSITE" id="PS50977">
    <property type="entry name" value="HTH_TETR_2"/>
    <property type="match status" value="1"/>
</dbReference>
<dbReference type="Gene3D" id="1.10.357.10">
    <property type="entry name" value="Tetracycline Repressor, domain 2"/>
    <property type="match status" value="1"/>
</dbReference>
<dbReference type="EMBL" id="FNHB01000001">
    <property type="protein sequence ID" value="SDL91061.1"/>
    <property type="molecule type" value="Genomic_DNA"/>
</dbReference>
<dbReference type="Pfam" id="PF17932">
    <property type="entry name" value="TetR_C_24"/>
    <property type="match status" value="1"/>
</dbReference>
<dbReference type="InterPro" id="IPR050109">
    <property type="entry name" value="HTH-type_TetR-like_transc_reg"/>
</dbReference>
<dbReference type="AlphaFoldDB" id="A0A1G9NXH2"/>
<evidence type="ECO:0000313" key="4">
    <source>
        <dbReference type="EMBL" id="SDL91061.1"/>
    </source>
</evidence>
<name>A0A1G9NXH2_9FIRM</name>
<evidence type="ECO:0000259" key="3">
    <source>
        <dbReference type="PROSITE" id="PS50977"/>
    </source>
</evidence>
<dbReference type="Pfam" id="PF00440">
    <property type="entry name" value="TetR_N"/>
    <property type="match status" value="1"/>
</dbReference>
<dbReference type="PANTHER" id="PTHR30328">
    <property type="entry name" value="TRANSCRIPTIONAL REPRESSOR"/>
    <property type="match status" value="1"/>
</dbReference>
<evidence type="ECO:0000256" key="1">
    <source>
        <dbReference type="ARBA" id="ARBA00023125"/>
    </source>
</evidence>